<dbReference type="InterPro" id="IPR051052">
    <property type="entry name" value="Diverse_substrate_MTase"/>
</dbReference>
<comment type="similarity">
    <text evidence="1">Belongs to the methyltransferase superfamily.</text>
</comment>
<dbReference type="PANTHER" id="PTHR44942">
    <property type="entry name" value="METHYLTRANSF_11 DOMAIN-CONTAINING PROTEIN"/>
    <property type="match status" value="1"/>
</dbReference>
<comment type="caution">
    <text evidence="5">The sequence shown here is derived from an EMBL/GenBank/DDBJ whole genome shotgun (WGS) entry which is preliminary data.</text>
</comment>
<dbReference type="GO" id="GO:0032259">
    <property type="term" value="P:methylation"/>
    <property type="evidence" value="ECO:0007669"/>
    <property type="project" value="UniProtKB-KW"/>
</dbReference>
<evidence type="ECO:0000313" key="5">
    <source>
        <dbReference type="EMBL" id="ENV00143.1"/>
    </source>
</evidence>
<reference evidence="5 6" key="1">
    <citation type="submission" date="2013-02" db="EMBL/GenBank/DDBJ databases">
        <title>The Genome Sequence of Acinetobacter sp. NIPH 899.</title>
        <authorList>
            <consortium name="The Broad Institute Genome Sequencing Platform"/>
            <consortium name="The Broad Institute Genome Sequencing Center for Infectious Disease"/>
            <person name="Cerqueira G."/>
            <person name="Feldgarden M."/>
            <person name="Courvalin P."/>
            <person name="Perichon B."/>
            <person name="Grillot-Courvalin C."/>
            <person name="Clermont D."/>
            <person name="Rocha E."/>
            <person name="Yoon E.-J."/>
            <person name="Nemec A."/>
            <person name="Walker B."/>
            <person name="Young S.K."/>
            <person name="Zeng Q."/>
            <person name="Gargeya S."/>
            <person name="Fitzgerald M."/>
            <person name="Haas B."/>
            <person name="Abouelleil A."/>
            <person name="Alvarado L."/>
            <person name="Arachchi H.M."/>
            <person name="Berlin A.M."/>
            <person name="Chapman S.B."/>
            <person name="Dewar J."/>
            <person name="Goldberg J."/>
            <person name="Griggs A."/>
            <person name="Gujja S."/>
            <person name="Hansen M."/>
            <person name="Howarth C."/>
            <person name="Imamovic A."/>
            <person name="Larimer J."/>
            <person name="McCowan C."/>
            <person name="Murphy C."/>
            <person name="Neiman D."/>
            <person name="Pearson M."/>
            <person name="Priest M."/>
            <person name="Roberts A."/>
            <person name="Saif S."/>
            <person name="Shea T."/>
            <person name="Sisk P."/>
            <person name="Sykes S."/>
            <person name="Wortman J."/>
            <person name="Nusbaum C."/>
            <person name="Birren B."/>
        </authorList>
    </citation>
    <scope>NUCLEOTIDE SEQUENCE [LARGE SCALE GENOMIC DNA]</scope>
    <source>
        <strain evidence="5 6">NIPH 899</strain>
    </source>
</reference>
<dbReference type="HOGENOM" id="CLU_049344_3_0_6"/>
<dbReference type="Proteomes" id="UP000013070">
    <property type="component" value="Unassembled WGS sequence"/>
</dbReference>
<dbReference type="AlphaFoldDB" id="N8WY19"/>
<dbReference type="EMBL" id="APPE01000041">
    <property type="protein sequence ID" value="ENV00143.1"/>
    <property type="molecule type" value="Genomic_DNA"/>
</dbReference>
<sequence length="258" mass="29462">MTQSLHPAAQQGFSTAAELYQQVRPDYPADLSPWLAETLSLPVDADLVDLGTGTGKFIPYLLPLSSHITAIDPVPEMLAQLKLAHPDIHTLEGMSHQLPLPDHSVNAVFCAQSFHWFSNLETLKELDRVLEPQGFLVLVWNQRDITVDWVKALADYIAPLEGDTPRYHSGAWRKVFEEQNLFQPYAETQMRQLQYGPVEQVVSKRLLSTSFIAALQKEQQQQLKQQFEKIIKNYTDKGAEDMINFPYITYVYVFKKNN</sequence>
<keyword evidence="3" id="KW-0808">Transferase</keyword>
<feature type="domain" description="Methyltransferase type 11" evidence="4">
    <location>
        <begin position="48"/>
        <end position="138"/>
    </location>
</feature>
<dbReference type="GO" id="GO:0008757">
    <property type="term" value="F:S-adenosylmethionine-dependent methyltransferase activity"/>
    <property type="evidence" value="ECO:0007669"/>
    <property type="project" value="InterPro"/>
</dbReference>
<keyword evidence="2" id="KW-0489">Methyltransferase</keyword>
<evidence type="ECO:0000313" key="6">
    <source>
        <dbReference type="Proteomes" id="UP000013070"/>
    </source>
</evidence>
<dbReference type="InterPro" id="IPR013216">
    <property type="entry name" value="Methyltransf_11"/>
</dbReference>
<organism evidence="5 6">
    <name type="scientific">Acinetobacter variabilis</name>
    <dbReference type="NCBI Taxonomy" id="70346"/>
    <lineage>
        <taxon>Bacteria</taxon>
        <taxon>Pseudomonadati</taxon>
        <taxon>Pseudomonadota</taxon>
        <taxon>Gammaproteobacteria</taxon>
        <taxon>Moraxellales</taxon>
        <taxon>Moraxellaceae</taxon>
        <taxon>Acinetobacter</taxon>
    </lineage>
</organism>
<name>N8WY19_9GAMM</name>
<evidence type="ECO:0000256" key="1">
    <source>
        <dbReference type="ARBA" id="ARBA00008361"/>
    </source>
</evidence>
<proteinExistence type="inferred from homology"/>
<dbReference type="Pfam" id="PF08241">
    <property type="entry name" value="Methyltransf_11"/>
    <property type="match status" value="1"/>
</dbReference>
<evidence type="ECO:0000256" key="2">
    <source>
        <dbReference type="ARBA" id="ARBA00022603"/>
    </source>
</evidence>
<dbReference type="PATRIC" id="fig|1217710.3.peg.996"/>
<dbReference type="PANTHER" id="PTHR44942:SF4">
    <property type="entry name" value="METHYLTRANSFERASE TYPE 11 DOMAIN-CONTAINING PROTEIN"/>
    <property type="match status" value="1"/>
</dbReference>
<dbReference type="SUPFAM" id="SSF53335">
    <property type="entry name" value="S-adenosyl-L-methionine-dependent methyltransferases"/>
    <property type="match status" value="1"/>
</dbReference>
<dbReference type="InterPro" id="IPR029063">
    <property type="entry name" value="SAM-dependent_MTases_sf"/>
</dbReference>
<dbReference type="eggNOG" id="COG2226">
    <property type="taxonomic scope" value="Bacteria"/>
</dbReference>
<dbReference type="CDD" id="cd02440">
    <property type="entry name" value="AdoMet_MTases"/>
    <property type="match status" value="1"/>
</dbReference>
<dbReference type="RefSeq" id="WP_004781773.1">
    <property type="nucleotide sequence ID" value="NZ_KB849402.1"/>
</dbReference>
<evidence type="ECO:0000259" key="4">
    <source>
        <dbReference type="Pfam" id="PF08241"/>
    </source>
</evidence>
<gene>
    <name evidence="5" type="ORF">F969_01052</name>
</gene>
<dbReference type="Gene3D" id="3.40.50.150">
    <property type="entry name" value="Vaccinia Virus protein VP39"/>
    <property type="match status" value="1"/>
</dbReference>
<protein>
    <recommendedName>
        <fullName evidence="4">Methyltransferase type 11 domain-containing protein</fullName>
    </recommendedName>
</protein>
<accession>N8WY19</accession>
<evidence type="ECO:0000256" key="3">
    <source>
        <dbReference type="ARBA" id="ARBA00022679"/>
    </source>
</evidence>
<keyword evidence="6" id="KW-1185">Reference proteome</keyword>